<dbReference type="CDD" id="cd04301">
    <property type="entry name" value="NAT_SF"/>
    <property type="match status" value="1"/>
</dbReference>
<dbReference type="PATRIC" id="fig|1423747.3.peg.1944"/>
<dbReference type="InterPro" id="IPR050832">
    <property type="entry name" value="Bact_Acetyltransf"/>
</dbReference>
<sequence>MIELATLADIAALTRQYQQLTTEMHQLQPTTYQANYSPDFFEWEKMLTDPNQAVYVQRISDQQIAGFCHVTTARTTDSALFIPHYFAYLTALFVQPEVRRTGVASQLIQAAQAWQQTQQLAYLELTMLGNNQIATQLYQKLGFVTQNSTLRLAIDKNA</sequence>
<accession>A0A0R1RXA8</accession>
<dbReference type="InterPro" id="IPR016181">
    <property type="entry name" value="Acyl_CoA_acyltransferase"/>
</dbReference>
<dbReference type="eggNOG" id="COG0456">
    <property type="taxonomic scope" value="Bacteria"/>
</dbReference>
<dbReference type="InterPro" id="IPR000182">
    <property type="entry name" value="GNAT_dom"/>
</dbReference>
<evidence type="ECO:0000313" key="5">
    <source>
        <dbReference type="Proteomes" id="UP000051264"/>
    </source>
</evidence>
<dbReference type="AlphaFoldDB" id="A0A0R1RXA8"/>
<dbReference type="STRING" id="1423747.FC69_GL001914"/>
<dbReference type="PANTHER" id="PTHR43877:SF2">
    <property type="entry name" value="AMINOALKYLPHOSPHONATE N-ACETYLTRANSFERASE-RELATED"/>
    <property type="match status" value="1"/>
</dbReference>
<feature type="domain" description="N-acetyltransferase" evidence="3">
    <location>
        <begin position="1"/>
        <end position="158"/>
    </location>
</feature>
<dbReference type="Proteomes" id="UP000051264">
    <property type="component" value="Unassembled WGS sequence"/>
</dbReference>
<protein>
    <submittedName>
        <fullName evidence="4">Acetyltransferase family protein</fullName>
    </submittedName>
</protein>
<evidence type="ECO:0000259" key="3">
    <source>
        <dbReference type="PROSITE" id="PS51186"/>
    </source>
</evidence>
<gene>
    <name evidence="4" type="ORF">FC69_GL001914</name>
</gene>
<evidence type="ECO:0000313" key="4">
    <source>
        <dbReference type="EMBL" id="KRL59050.1"/>
    </source>
</evidence>
<dbReference type="SUPFAM" id="SSF55729">
    <property type="entry name" value="Acyl-CoA N-acyltransferases (Nat)"/>
    <property type="match status" value="1"/>
</dbReference>
<evidence type="ECO:0000256" key="1">
    <source>
        <dbReference type="ARBA" id="ARBA00022679"/>
    </source>
</evidence>
<proteinExistence type="predicted"/>
<dbReference type="PROSITE" id="PS51186">
    <property type="entry name" value="GNAT"/>
    <property type="match status" value="1"/>
</dbReference>
<dbReference type="EMBL" id="AZEX01000056">
    <property type="protein sequence ID" value="KRL59050.1"/>
    <property type="molecule type" value="Genomic_DNA"/>
</dbReference>
<keyword evidence="1 4" id="KW-0808">Transferase</keyword>
<dbReference type="Gene3D" id="3.40.630.30">
    <property type="match status" value="1"/>
</dbReference>
<dbReference type="OrthoDB" id="9805924at2"/>
<dbReference type="Pfam" id="PF00583">
    <property type="entry name" value="Acetyltransf_1"/>
    <property type="match status" value="1"/>
</dbReference>
<dbReference type="PANTHER" id="PTHR43877">
    <property type="entry name" value="AMINOALKYLPHOSPHONATE N-ACETYLTRANSFERASE-RELATED-RELATED"/>
    <property type="match status" value="1"/>
</dbReference>
<name>A0A0R1RXA8_9LACO</name>
<organism evidence="4 5">
    <name type="scientific">Latilactobacillus fuchuensis DSM 14340 = JCM 11249</name>
    <dbReference type="NCBI Taxonomy" id="1423747"/>
    <lineage>
        <taxon>Bacteria</taxon>
        <taxon>Bacillati</taxon>
        <taxon>Bacillota</taxon>
        <taxon>Bacilli</taxon>
        <taxon>Lactobacillales</taxon>
        <taxon>Lactobacillaceae</taxon>
        <taxon>Latilactobacillus</taxon>
    </lineage>
</organism>
<keyword evidence="2" id="KW-0012">Acyltransferase</keyword>
<reference evidence="4 5" key="1">
    <citation type="journal article" date="2015" name="Genome Announc.">
        <title>Expanding the biotechnology potential of lactobacilli through comparative genomics of 213 strains and associated genera.</title>
        <authorList>
            <person name="Sun Z."/>
            <person name="Harris H.M."/>
            <person name="McCann A."/>
            <person name="Guo C."/>
            <person name="Argimon S."/>
            <person name="Zhang W."/>
            <person name="Yang X."/>
            <person name="Jeffery I.B."/>
            <person name="Cooney J.C."/>
            <person name="Kagawa T.F."/>
            <person name="Liu W."/>
            <person name="Song Y."/>
            <person name="Salvetti E."/>
            <person name="Wrobel A."/>
            <person name="Rasinkangas P."/>
            <person name="Parkhill J."/>
            <person name="Rea M.C."/>
            <person name="O'Sullivan O."/>
            <person name="Ritari J."/>
            <person name="Douillard F.P."/>
            <person name="Paul Ross R."/>
            <person name="Yang R."/>
            <person name="Briner A.E."/>
            <person name="Felis G.E."/>
            <person name="de Vos W.M."/>
            <person name="Barrangou R."/>
            <person name="Klaenhammer T.R."/>
            <person name="Caufield P.W."/>
            <person name="Cui Y."/>
            <person name="Zhang H."/>
            <person name="O'Toole P.W."/>
        </authorList>
    </citation>
    <scope>NUCLEOTIDE SEQUENCE [LARGE SCALE GENOMIC DNA]</scope>
    <source>
        <strain evidence="4 5">DSM 14340</strain>
    </source>
</reference>
<dbReference type="GO" id="GO:0016747">
    <property type="term" value="F:acyltransferase activity, transferring groups other than amino-acyl groups"/>
    <property type="evidence" value="ECO:0007669"/>
    <property type="project" value="InterPro"/>
</dbReference>
<dbReference type="RefSeq" id="WP_025083254.1">
    <property type="nucleotide sequence ID" value="NZ_AZEX01000056.1"/>
</dbReference>
<evidence type="ECO:0000256" key="2">
    <source>
        <dbReference type="ARBA" id="ARBA00023315"/>
    </source>
</evidence>
<comment type="caution">
    <text evidence="4">The sequence shown here is derived from an EMBL/GenBank/DDBJ whole genome shotgun (WGS) entry which is preliminary data.</text>
</comment>